<comment type="caution">
    <text evidence="2">The sequence shown here is derived from an EMBL/GenBank/DDBJ whole genome shotgun (WGS) entry which is preliminary data.</text>
</comment>
<sequence length="119" mass="12972">MLGELSSNEMKTPGDTAGRQSAGRKAAGDADERSHARPGLTLRIADGSEADSRAGVHLAREVHGRPIFRDIPFSEDKALTIFDKATSQPERFGLTYATPLFCSHSIELAISLALWKKYE</sequence>
<gene>
    <name evidence="2" type="ORF">CLV41_11747</name>
</gene>
<evidence type="ECO:0000256" key="1">
    <source>
        <dbReference type="SAM" id="MobiDB-lite"/>
    </source>
</evidence>
<accession>A0A2S3UKM4</accession>
<feature type="region of interest" description="Disordered" evidence="1">
    <location>
        <begin position="1"/>
        <end position="46"/>
    </location>
</feature>
<feature type="compositionally biased region" description="Basic and acidic residues" evidence="1">
    <location>
        <begin position="26"/>
        <end position="35"/>
    </location>
</feature>
<reference evidence="2 3" key="1">
    <citation type="submission" date="2018-01" db="EMBL/GenBank/DDBJ databases">
        <title>Genomic Encyclopedia of Archaeal and Bacterial Type Strains, Phase II (KMG-II): from individual species to whole genera.</title>
        <authorList>
            <person name="Goeker M."/>
        </authorList>
    </citation>
    <scope>NUCLEOTIDE SEQUENCE [LARGE SCALE GENOMIC DNA]</scope>
    <source>
        <strain evidence="2 3">DSM 17023</strain>
    </source>
</reference>
<dbReference type="Proteomes" id="UP000236959">
    <property type="component" value="Unassembled WGS sequence"/>
</dbReference>
<organism evidence="2 3">
    <name type="scientific">Roseibium marinum</name>
    <dbReference type="NCBI Taxonomy" id="281252"/>
    <lineage>
        <taxon>Bacteria</taxon>
        <taxon>Pseudomonadati</taxon>
        <taxon>Pseudomonadota</taxon>
        <taxon>Alphaproteobacteria</taxon>
        <taxon>Hyphomicrobiales</taxon>
        <taxon>Stappiaceae</taxon>
        <taxon>Roseibium</taxon>
    </lineage>
</organism>
<dbReference type="EMBL" id="PPCN01000017">
    <property type="protein sequence ID" value="POF28113.1"/>
    <property type="molecule type" value="Genomic_DNA"/>
</dbReference>
<keyword evidence="3" id="KW-1185">Reference proteome</keyword>
<evidence type="ECO:0000313" key="2">
    <source>
        <dbReference type="EMBL" id="POF28113.1"/>
    </source>
</evidence>
<feature type="compositionally biased region" description="Polar residues" evidence="1">
    <location>
        <begin position="1"/>
        <end position="10"/>
    </location>
</feature>
<dbReference type="AlphaFoldDB" id="A0A2S3UKM4"/>
<proteinExistence type="predicted"/>
<protein>
    <submittedName>
        <fullName evidence="2">Uncharacterized protein</fullName>
    </submittedName>
</protein>
<name>A0A2S3UKM4_9HYPH</name>
<evidence type="ECO:0000313" key="3">
    <source>
        <dbReference type="Proteomes" id="UP000236959"/>
    </source>
</evidence>